<organism evidence="2">
    <name type="scientific">Rhipicephalus microplus</name>
    <name type="common">Cattle tick</name>
    <name type="synonym">Boophilus microplus</name>
    <dbReference type="NCBI Taxonomy" id="6941"/>
    <lineage>
        <taxon>Eukaryota</taxon>
        <taxon>Metazoa</taxon>
        <taxon>Ecdysozoa</taxon>
        <taxon>Arthropoda</taxon>
        <taxon>Chelicerata</taxon>
        <taxon>Arachnida</taxon>
        <taxon>Acari</taxon>
        <taxon>Parasitiformes</taxon>
        <taxon>Ixodida</taxon>
        <taxon>Ixodoidea</taxon>
        <taxon>Ixodidae</taxon>
        <taxon>Rhipicephalinae</taxon>
        <taxon>Rhipicephalus</taxon>
        <taxon>Boophilus</taxon>
    </lineage>
</organism>
<feature type="transmembrane region" description="Helical" evidence="1">
    <location>
        <begin position="71"/>
        <end position="94"/>
    </location>
</feature>
<reference evidence="2" key="1">
    <citation type="submission" date="2020-03" db="EMBL/GenBank/DDBJ databases">
        <title>A transcriptome and proteome of the tick Rhipicephalus microplus shaped by the genetic composition of its hosts and developmental stage.</title>
        <authorList>
            <person name="Garcia G.R."/>
            <person name="Ribeiro J.M.C."/>
            <person name="Maruyama S.R."/>
            <person name="Gardinasse L.G."/>
            <person name="Nelson K."/>
            <person name="Ferreira B.R."/>
            <person name="Andrade T.G."/>
            <person name="Santos I.K.F.M."/>
        </authorList>
    </citation>
    <scope>NUCLEOTIDE SEQUENCE</scope>
    <source>
        <strain evidence="2">NSGR</strain>
        <tissue evidence="2">Salivary glands</tissue>
    </source>
</reference>
<accession>A0A6G5AH44</accession>
<proteinExistence type="predicted"/>
<keyword evidence="1" id="KW-0812">Transmembrane</keyword>
<keyword evidence="1" id="KW-1133">Transmembrane helix</keyword>
<keyword evidence="1" id="KW-0472">Membrane</keyword>
<evidence type="ECO:0000256" key="1">
    <source>
        <dbReference type="SAM" id="Phobius"/>
    </source>
</evidence>
<sequence length="96" mass="11340">MRPYFVRIIFFSFDNLQFSLENCHIAVIAGFVTCWYENETTDNERTVMNSIWPLHGIMCYVFRQYLRAVDILLELVKCSLLLPVTLLIILLLLVHQ</sequence>
<dbReference type="AlphaFoldDB" id="A0A6G5AH44"/>
<protein>
    <submittedName>
        <fullName evidence="2">Uncharacterized protein</fullName>
    </submittedName>
</protein>
<name>A0A6G5AH44_RHIMP</name>
<evidence type="ECO:0000313" key="2">
    <source>
        <dbReference type="EMBL" id="NIE49908.1"/>
    </source>
</evidence>
<dbReference type="EMBL" id="GIKN01007635">
    <property type="protein sequence ID" value="NIE49908.1"/>
    <property type="molecule type" value="Transcribed_RNA"/>
</dbReference>